<evidence type="ECO:0000256" key="2">
    <source>
        <dbReference type="ARBA" id="ARBA00022679"/>
    </source>
</evidence>
<dbReference type="InterPro" id="IPR041698">
    <property type="entry name" value="Methyltransf_25"/>
</dbReference>
<keyword evidence="2" id="KW-0808">Transferase</keyword>
<dbReference type="RefSeq" id="WP_221248443.1">
    <property type="nucleotide sequence ID" value="NZ_AP024355.1"/>
</dbReference>
<sequence>MNPKLLGRKYDRIARWWHENHDNSSYGLAQVERALNFSVKRETALDVGCGAGGRVVRMLQNHGFNITGIDVSQEMIRLAREQHPSMTFLHQDICTWETDRHFDLIVAWDSIFHLPLEMQHPVVAKLCRLLSEGGVLIYSFGDAEGEHEDCWQGDRFHYSSIGINGNLRVLMENGITCRHLELDQWPQKHAFLIGVK</sequence>
<dbReference type="SUPFAM" id="SSF53335">
    <property type="entry name" value="S-adenosyl-L-methionine-dependent methyltransferases"/>
    <property type="match status" value="1"/>
</dbReference>
<keyword evidence="1" id="KW-0489">Methyltransferase</keyword>
<evidence type="ECO:0000313" key="5">
    <source>
        <dbReference type="Proteomes" id="UP001319827"/>
    </source>
</evidence>
<dbReference type="CDD" id="cd02440">
    <property type="entry name" value="AdoMet_MTases"/>
    <property type="match status" value="1"/>
</dbReference>
<dbReference type="Pfam" id="PF13649">
    <property type="entry name" value="Methyltransf_25"/>
    <property type="match status" value="1"/>
</dbReference>
<dbReference type="InterPro" id="IPR029063">
    <property type="entry name" value="SAM-dependent_MTases_sf"/>
</dbReference>
<accession>A0ABN6E1I0</accession>
<dbReference type="PANTHER" id="PTHR43861">
    <property type="entry name" value="TRANS-ACONITATE 2-METHYLTRANSFERASE-RELATED"/>
    <property type="match status" value="1"/>
</dbReference>
<keyword evidence="5" id="KW-1185">Reference proteome</keyword>
<gene>
    <name evidence="4" type="ORF">DESUT3_20750</name>
</gene>
<dbReference type="EMBL" id="AP024355">
    <property type="protein sequence ID" value="BCR05006.1"/>
    <property type="molecule type" value="Genomic_DNA"/>
</dbReference>
<reference evidence="4 5" key="1">
    <citation type="journal article" date="2016" name="C (Basel)">
        <title>Selective Growth of and Electricity Production by Marine Exoelectrogenic Bacteria in Self-Aggregated Hydrogel of Microbially Reduced Graphene Oxide.</title>
        <authorList>
            <person name="Yoshida N."/>
            <person name="Goto Y."/>
            <person name="Miyata Y."/>
        </authorList>
    </citation>
    <scope>NUCLEOTIDE SEQUENCE [LARGE SCALE GENOMIC DNA]</scope>
    <source>
        <strain evidence="4 5">NIT-T3</strain>
    </source>
</reference>
<evidence type="ECO:0000259" key="3">
    <source>
        <dbReference type="Pfam" id="PF13649"/>
    </source>
</evidence>
<name>A0ABN6E1I0_9BACT</name>
<dbReference type="Proteomes" id="UP001319827">
    <property type="component" value="Chromosome"/>
</dbReference>
<protein>
    <recommendedName>
        <fullName evidence="3">Methyltransferase domain-containing protein</fullName>
    </recommendedName>
</protein>
<reference evidence="4 5" key="2">
    <citation type="journal article" date="2021" name="Int. J. Syst. Evol. Microbiol.">
        <title>Isolation and Polyphasic Characterization of Desulfuromonas versatilis sp. Nov., an Electrogenic Bacteria Capable of Versatile Metabolism Isolated from a Graphene Oxide-Reducing Enrichment Culture.</title>
        <authorList>
            <person name="Xie L."/>
            <person name="Yoshida N."/>
            <person name="Ishii S."/>
            <person name="Meng L."/>
        </authorList>
    </citation>
    <scope>NUCLEOTIDE SEQUENCE [LARGE SCALE GENOMIC DNA]</scope>
    <source>
        <strain evidence="4 5">NIT-T3</strain>
    </source>
</reference>
<organism evidence="4 5">
    <name type="scientific">Desulfuromonas versatilis</name>
    <dbReference type="NCBI Taxonomy" id="2802975"/>
    <lineage>
        <taxon>Bacteria</taxon>
        <taxon>Pseudomonadati</taxon>
        <taxon>Thermodesulfobacteriota</taxon>
        <taxon>Desulfuromonadia</taxon>
        <taxon>Desulfuromonadales</taxon>
        <taxon>Desulfuromonadaceae</taxon>
        <taxon>Desulfuromonas</taxon>
    </lineage>
</organism>
<dbReference type="PANTHER" id="PTHR43861:SF1">
    <property type="entry name" value="TRANS-ACONITATE 2-METHYLTRANSFERASE"/>
    <property type="match status" value="1"/>
</dbReference>
<evidence type="ECO:0000256" key="1">
    <source>
        <dbReference type="ARBA" id="ARBA00022603"/>
    </source>
</evidence>
<proteinExistence type="predicted"/>
<dbReference type="Gene3D" id="3.40.50.150">
    <property type="entry name" value="Vaccinia Virus protein VP39"/>
    <property type="match status" value="1"/>
</dbReference>
<evidence type="ECO:0000313" key="4">
    <source>
        <dbReference type="EMBL" id="BCR05006.1"/>
    </source>
</evidence>
<feature type="domain" description="Methyltransferase" evidence="3">
    <location>
        <begin position="45"/>
        <end position="134"/>
    </location>
</feature>